<dbReference type="CDD" id="cd18573">
    <property type="entry name" value="ABC_6TM_ABCB10_like"/>
    <property type="match status" value="1"/>
</dbReference>
<feature type="transmembrane region" description="Helical" evidence="9">
    <location>
        <begin position="272"/>
        <end position="291"/>
    </location>
</feature>
<dbReference type="GO" id="GO:0015421">
    <property type="term" value="F:ABC-type oligopeptide transporter activity"/>
    <property type="evidence" value="ECO:0007669"/>
    <property type="project" value="TreeGrafter"/>
</dbReference>
<dbReference type="Pfam" id="PF00664">
    <property type="entry name" value="ABC_membrane"/>
    <property type="match status" value="1"/>
</dbReference>
<protein>
    <recommendedName>
        <fullName evidence="14">ATP-dependent permease MDL1, mitochondrial</fullName>
    </recommendedName>
</protein>
<dbReference type="InterPro" id="IPR003593">
    <property type="entry name" value="AAA+_ATPase"/>
</dbReference>
<dbReference type="Pfam" id="PF00005">
    <property type="entry name" value="ABC_tran"/>
    <property type="match status" value="1"/>
</dbReference>
<feature type="region of interest" description="Disordered" evidence="8">
    <location>
        <begin position="46"/>
        <end position="80"/>
    </location>
</feature>
<evidence type="ECO:0000259" key="10">
    <source>
        <dbReference type="PROSITE" id="PS50893"/>
    </source>
</evidence>
<feature type="compositionally biased region" description="Low complexity" evidence="8">
    <location>
        <begin position="716"/>
        <end position="725"/>
    </location>
</feature>
<feature type="transmembrane region" description="Helical" evidence="9">
    <location>
        <begin position="160"/>
        <end position="185"/>
    </location>
</feature>
<reference evidence="12" key="1">
    <citation type="submission" date="2023-03" db="EMBL/GenBank/DDBJ databases">
        <title>Mating type loci evolution in Malassezia.</title>
        <authorList>
            <person name="Coelho M.A."/>
        </authorList>
    </citation>
    <scope>NUCLEOTIDE SEQUENCE</scope>
    <source>
        <strain evidence="12">CBS 7876</strain>
    </source>
</reference>
<evidence type="ECO:0000256" key="9">
    <source>
        <dbReference type="SAM" id="Phobius"/>
    </source>
</evidence>
<dbReference type="FunFam" id="3.40.50.300:FF:000218">
    <property type="entry name" value="Multidrug ABC transporter ATP-binding protein"/>
    <property type="match status" value="1"/>
</dbReference>
<dbReference type="EMBL" id="CP119941">
    <property type="protein sequence ID" value="WFD04424.1"/>
    <property type="molecule type" value="Genomic_DNA"/>
</dbReference>
<dbReference type="InterPro" id="IPR003439">
    <property type="entry name" value="ABC_transporter-like_ATP-bd"/>
</dbReference>
<dbReference type="GO" id="GO:0005524">
    <property type="term" value="F:ATP binding"/>
    <property type="evidence" value="ECO:0007669"/>
    <property type="project" value="UniProtKB-KW"/>
</dbReference>
<dbReference type="SUPFAM" id="SSF52540">
    <property type="entry name" value="P-loop containing nucleoside triphosphate hydrolases"/>
    <property type="match status" value="1"/>
</dbReference>
<keyword evidence="3 9" id="KW-0812">Transmembrane</keyword>
<evidence type="ECO:0000256" key="8">
    <source>
        <dbReference type="SAM" id="MobiDB-lite"/>
    </source>
</evidence>
<evidence type="ECO:0000313" key="13">
    <source>
        <dbReference type="Proteomes" id="UP001214603"/>
    </source>
</evidence>
<feature type="domain" description="ABC transporter" evidence="10">
    <location>
        <begin position="453"/>
        <end position="689"/>
    </location>
</feature>
<dbReference type="Gene3D" id="1.20.1560.10">
    <property type="entry name" value="ABC transporter type 1, transmembrane domain"/>
    <property type="match status" value="1"/>
</dbReference>
<feature type="compositionally biased region" description="Low complexity" evidence="8">
    <location>
        <begin position="689"/>
        <end position="708"/>
    </location>
</feature>
<dbReference type="PROSITE" id="PS50893">
    <property type="entry name" value="ABC_TRANSPORTER_2"/>
    <property type="match status" value="1"/>
</dbReference>
<comment type="similarity">
    <text evidence="2">Belongs to the ABC transporter superfamily. ABCB family. Mitochondrial peptide exporter (TC 3.A.1.212) subfamily.</text>
</comment>
<dbReference type="InterPro" id="IPR039421">
    <property type="entry name" value="Type_1_exporter"/>
</dbReference>
<evidence type="ECO:0000256" key="3">
    <source>
        <dbReference type="ARBA" id="ARBA00022692"/>
    </source>
</evidence>
<feature type="domain" description="ABC transmembrane type-1" evidence="11">
    <location>
        <begin position="128"/>
        <end position="415"/>
    </location>
</feature>
<dbReference type="PROSITE" id="PS00211">
    <property type="entry name" value="ABC_TRANSPORTER_1"/>
    <property type="match status" value="1"/>
</dbReference>
<proteinExistence type="inferred from homology"/>
<keyword evidence="5" id="KW-0067">ATP-binding</keyword>
<feature type="transmembrane region" description="Helical" evidence="9">
    <location>
        <begin position="350"/>
        <end position="372"/>
    </location>
</feature>
<sequence length="860" mass="92026">MWSVARVGLARGCVPRAALLCPARVPIAAPRTLAWAPRAPVRALHNSPLLAKQAPPEDARRAPLPTDAKRAGAGAPDAREPGTVSHILATLRDMARSRRAGAQGSVGAQFPALGRLYSLMLPEYRGMLIAMGLLLVASAVSLSVPFTIGKVVDFFSSPDATLPFGLSMSTVAVLLLAVFALGAVARASSNILLELAGVRVIQRMREKTFHSAIRQDVAYADRGVGDTVSRINMDCNLVGEAITTDLADGLRSTVTVLAAGSAMFYISSKLTLVMMCVIPPAALGAAFYGRFLRNLTNRTQEAVGEMTRTAEERLNPPAFRTIAAFNTQERESRRFDEKVRDIVQLQTKEAYAGGIFHSGLGFVGNCAIVTLLTYGGHLVSLGQLTVGDLTSLLMYTAYLGGGVMLMTSFFTSLMKGVGAGARVFQLLDRKPAIELGQGQRLDVPAIDRRGGHIHFDNVHFTYPSRPDMPILNGVSLDIKPGSSVALVGGSGAGKSSVHALLLRFYEPTSGTVSFDGQDVRSVEPESLRSFMGVVSQEPTLFEGTIAENIAYGTPGATRQQIERAARQAHCIEFIDTMPHGFETRIGPRELSGGQRQRIAIARALVREPSVLLLDEATSALDSASELLVNQAITSIINEGTVTVWIVAHRLSTIRAASTIMLLRDGKIAEAGSFEELDQPGTEFRALMSSQLQASEPSQASAAASAPSRATHRRGLHTAARAAAPAPHAPHAPRRARRHVPEPVWSVDATITSTQDEVRRMHQGAQPLSIEMLRHLHRLAALPVPDDAALERLAHELEPLVALINSIRRTHAAVPHVADGPLFPTAPAPEGAHPAPGTAPLPRDALLQRTPRARHGFFLAP</sequence>
<accession>A0AAF0E4Q2</accession>
<dbReference type="InterPro" id="IPR027417">
    <property type="entry name" value="P-loop_NTPase"/>
</dbReference>
<dbReference type="Proteomes" id="UP001214603">
    <property type="component" value="Chromosome 8"/>
</dbReference>
<evidence type="ECO:0000256" key="7">
    <source>
        <dbReference type="ARBA" id="ARBA00023136"/>
    </source>
</evidence>
<dbReference type="SUPFAM" id="SSF90123">
    <property type="entry name" value="ABC transporter transmembrane region"/>
    <property type="match status" value="1"/>
</dbReference>
<keyword evidence="6 9" id="KW-1133">Transmembrane helix</keyword>
<feature type="transmembrane region" description="Helical" evidence="9">
    <location>
        <begin position="127"/>
        <end position="148"/>
    </location>
</feature>
<dbReference type="SMART" id="SM00382">
    <property type="entry name" value="AAA"/>
    <property type="match status" value="1"/>
</dbReference>
<organism evidence="12 13">
    <name type="scientific">Malassezia obtusa</name>
    <dbReference type="NCBI Taxonomy" id="76774"/>
    <lineage>
        <taxon>Eukaryota</taxon>
        <taxon>Fungi</taxon>
        <taxon>Dikarya</taxon>
        <taxon>Basidiomycota</taxon>
        <taxon>Ustilaginomycotina</taxon>
        <taxon>Malasseziomycetes</taxon>
        <taxon>Malasseziales</taxon>
        <taxon>Malasseziaceae</taxon>
        <taxon>Malassezia</taxon>
    </lineage>
</organism>
<dbReference type="PANTHER" id="PTHR43394:SF1">
    <property type="entry name" value="ATP-BINDING CASSETTE SUB-FAMILY B MEMBER 10, MITOCHONDRIAL"/>
    <property type="match status" value="1"/>
</dbReference>
<evidence type="ECO:0000259" key="11">
    <source>
        <dbReference type="PROSITE" id="PS50929"/>
    </source>
</evidence>
<dbReference type="InterPro" id="IPR011527">
    <property type="entry name" value="ABC1_TM_dom"/>
</dbReference>
<dbReference type="Gene3D" id="3.40.50.300">
    <property type="entry name" value="P-loop containing nucleotide triphosphate hydrolases"/>
    <property type="match status" value="1"/>
</dbReference>
<keyword evidence="13" id="KW-1185">Reference proteome</keyword>
<evidence type="ECO:0008006" key="14">
    <source>
        <dbReference type="Google" id="ProtNLM"/>
    </source>
</evidence>
<name>A0AAF0E4Q2_9BASI</name>
<comment type="subcellular location">
    <subcellularLocation>
        <location evidence="1">Membrane</location>
        <topology evidence="1">Multi-pass membrane protein</topology>
    </subcellularLocation>
</comment>
<dbReference type="GO" id="GO:0016887">
    <property type="term" value="F:ATP hydrolysis activity"/>
    <property type="evidence" value="ECO:0007669"/>
    <property type="project" value="InterPro"/>
</dbReference>
<evidence type="ECO:0000256" key="5">
    <source>
        <dbReference type="ARBA" id="ARBA00022840"/>
    </source>
</evidence>
<evidence type="ECO:0000256" key="2">
    <source>
        <dbReference type="ARBA" id="ARBA00005580"/>
    </source>
</evidence>
<dbReference type="FunFam" id="1.20.1560.10:FF:000085">
    <property type="entry name" value="Probable ATP-binding cassette (ABC) transporter"/>
    <property type="match status" value="1"/>
</dbReference>
<gene>
    <name evidence="12" type="ORF">MOBT1_003134</name>
</gene>
<keyword evidence="7 9" id="KW-0472">Membrane</keyword>
<feature type="transmembrane region" description="Helical" evidence="9">
    <location>
        <begin position="392"/>
        <end position="413"/>
    </location>
</feature>
<evidence type="ECO:0000313" key="12">
    <source>
        <dbReference type="EMBL" id="WFD04424.1"/>
    </source>
</evidence>
<evidence type="ECO:0000256" key="6">
    <source>
        <dbReference type="ARBA" id="ARBA00022989"/>
    </source>
</evidence>
<evidence type="ECO:0000256" key="1">
    <source>
        <dbReference type="ARBA" id="ARBA00004141"/>
    </source>
</evidence>
<dbReference type="InterPro" id="IPR036640">
    <property type="entry name" value="ABC1_TM_sf"/>
</dbReference>
<dbReference type="PROSITE" id="PS50929">
    <property type="entry name" value="ABC_TM1F"/>
    <property type="match status" value="1"/>
</dbReference>
<dbReference type="AlphaFoldDB" id="A0AAF0E4Q2"/>
<feature type="region of interest" description="Disordered" evidence="8">
    <location>
        <begin position="689"/>
        <end position="742"/>
    </location>
</feature>
<dbReference type="GO" id="GO:0090374">
    <property type="term" value="P:oligopeptide export from mitochondrion"/>
    <property type="evidence" value="ECO:0007669"/>
    <property type="project" value="TreeGrafter"/>
</dbReference>
<dbReference type="GO" id="GO:0005743">
    <property type="term" value="C:mitochondrial inner membrane"/>
    <property type="evidence" value="ECO:0007669"/>
    <property type="project" value="TreeGrafter"/>
</dbReference>
<dbReference type="InterPro" id="IPR017871">
    <property type="entry name" value="ABC_transporter-like_CS"/>
</dbReference>
<dbReference type="PANTHER" id="PTHR43394">
    <property type="entry name" value="ATP-DEPENDENT PERMEASE MDL1, MITOCHONDRIAL"/>
    <property type="match status" value="1"/>
</dbReference>
<evidence type="ECO:0000256" key="4">
    <source>
        <dbReference type="ARBA" id="ARBA00022741"/>
    </source>
</evidence>
<keyword evidence="4" id="KW-0547">Nucleotide-binding</keyword>